<proteinExistence type="predicted"/>
<sequence length="42" mass="4572">MMQEIRKRSSAPMPCARRNEKNKIGDFLLWVAPCVAGAAPGA</sequence>
<keyword evidence="2" id="KW-1185">Reference proteome</keyword>
<dbReference type="Proteomes" id="UP000265520">
    <property type="component" value="Unassembled WGS sequence"/>
</dbReference>
<feature type="non-terminal residue" evidence="1">
    <location>
        <position position="42"/>
    </location>
</feature>
<reference evidence="1 2" key="1">
    <citation type="journal article" date="2018" name="Front. Plant Sci.">
        <title>Red Clover (Trifolium pratense) and Zigzag Clover (T. medium) - A Picture of Genomic Similarities and Differences.</title>
        <authorList>
            <person name="Dluhosova J."/>
            <person name="Istvanek J."/>
            <person name="Nedelnik J."/>
            <person name="Repkova J."/>
        </authorList>
    </citation>
    <scope>NUCLEOTIDE SEQUENCE [LARGE SCALE GENOMIC DNA]</scope>
    <source>
        <strain evidence="2">cv. 10/8</strain>
        <tissue evidence="1">Leaf</tissue>
    </source>
</reference>
<name>A0A392VTJ0_9FABA</name>
<protein>
    <submittedName>
        <fullName evidence="1">Uncharacterized protein</fullName>
    </submittedName>
</protein>
<evidence type="ECO:0000313" key="1">
    <source>
        <dbReference type="EMBL" id="MCI89740.1"/>
    </source>
</evidence>
<dbReference type="AlphaFoldDB" id="A0A392VTJ0"/>
<evidence type="ECO:0000313" key="2">
    <source>
        <dbReference type="Proteomes" id="UP000265520"/>
    </source>
</evidence>
<organism evidence="1 2">
    <name type="scientific">Trifolium medium</name>
    <dbReference type="NCBI Taxonomy" id="97028"/>
    <lineage>
        <taxon>Eukaryota</taxon>
        <taxon>Viridiplantae</taxon>
        <taxon>Streptophyta</taxon>
        <taxon>Embryophyta</taxon>
        <taxon>Tracheophyta</taxon>
        <taxon>Spermatophyta</taxon>
        <taxon>Magnoliopsida</taxon>
        <taxon>eudicotyledons</taxon>
        <taxon>Gunneridae</taxon>
        <taxon>Pentapetalae</taxon>
        <taxon>rosids</taxon>
        <taxon>fabids</taxon>
        <taxon>Fabales</taxon>
        <taxon>Fabaceae</taxon>
        <taxon>Papilionoideae</taxon>
        <taxon>50 kb inversion clade</taxon>
        <taxon>NPAAA clade</taxon>
        <taxon>Hologalegina</taxon>
        <taxon>IRL clade</taxon>
        <taxon>Trifolieae</taxon>
        <taxon>Trifolium</taxon>
    </lineage>
</organism>
<comment type="caution">
    <text evidence="1">The sequence shown here is derived from an EMBL/GenBank/DDBJ whole genome shotgun (WGS) entry which is preliminary data.</text>
</comment>
<accession>A0A392VTJ0</accession>
<dbReference type="EMBL" id="LXQA011226776">
    <property type="protein sequence ID" value="MCI89740.1"/>
    <property type="molecule type" value="Genomic_DNA"/>
</dbReference>